<accession>A0ABV3RTV2</accession>
<protein>
    <submittedName>
        <fullName evidence="2">Adenylate/guanylate cyclase domain-containing protein</fullName>
        <ecNumber evidence="2">4.6.1.-</ecNumber>
    </submittedName>
</protein>
<dbReference type="InterPro" id="IPR001054">
    <property type="entry name" value="A/G_cyclase"/>
</dbReference>
<dbReference type="InterPro" id="IPR029787">
    <property type="entry name" value="Nucleotide_cyclase"/>
</dbReference>
<dbReference type="RefSeq" id="WP_367880121.1">
    <property type="nucleotide sequence ID" value="NZ_JBFNXX010000057.1"/>
</dbReference>
<dbReference type="InterPro" id="IPR050697">
    <property type="entry name" value="Adenylyl/Guanylyl_Cyclase_3/4"/>
</dbReference>
<feature type="domain" description="Guanylate cyclase" evidence="1">
    <location>
        <begin position="63"/>
        <end position="95"/>
    </location>
</feature>
<reference evidence="2 3" key="1">
    <citation type="submission" date="2024-07" db="EMBL/GenBank/DDBJ databases">
        <title>Marimonas sp.nov., isolated from tidal-flat sediment.</title>
        <authorList>
            <person name="Jayan J.N."/>
            <person name="Lee S.S."/>
        </authorList>
    </citation>
    <scope>NUCLEOTIDE SEQUENCE [LARGE SCALE GENOMIC DNA]</scope>
    <source>
        <strain evidence="2 3">MJW-29</strain>
    </source>
</reference>
<dbReference type="EC" id="4.6.1.-" evidence="2"/>
<dbReference type="CDD" id="cd07302">
    <property type="entry name" value="CHD"/>
    <property type="match status" value="1"/>
</dbReference>
<keyword evidence="2" id="KW-0456">Lyase</keyword>
<sequence>MRDDPEGTLRDLQRILDQVVRPAVRDHSGQIFKLLGDGALVEFHTATMAISATHEILQRLRGDPVRLRAGVHVGDVTEQGGDIFGEAVNMAARLQALAEPGGGLVSKTATEVAGKSADIALKPESSVRLKGFDAPVDAYSIDLEGTQRQARLARMAASQEIRFTRALLHKSR</sequence>
<comment type="caution">
    <text evidence="2">The sequence shown here is derived from an EMBL/GenBank/DDBJ whole genome shotgun (WGS) entry which is preliminary data.</text>
</comment>
<evidence type="ECO:0000259" key="1">
    <source>
        <dbReference type="PROSITE" id="PS50125"/>
    </source>
</evidence>
<gene>
    <name evidence="2" type="ORF">AB2B41_22770</name>
</gene>
<evidence type="ECO:0000313" key="2">
    <source>
        <dbReference type="EMBL" id="MEW9922433.1"/>
    </source>
</evidence>
<keyword evidence="3" id="KW-1185">Reference proteome</keyword>
<dbReference type="SUPFAM" id="SSF55073">
    <property type="entry name" value="Nucleotide cyclase"/>
    <property type="match status" value="1"/>
</dbReference>
<proteinExistence type="predicted"/>
<name>A0ABV3RTV2_9RHOB</name>
<dbReference type="PANTHER" id="PTHR43081">
    <property type="entry name" value="ADENYLATE CYCLASE, TERMINAL-DIFFERENTIATION SPECIFIC-RELATED"/>
    <property type="match status" value="1"/>
</dbReference>
<dbReference type="EMBL" id="JBFNXX010000057">
    <property type="protein sequence ID" value="MEW9922433.1"/>
    <property type="molecule type" value="Genomic_DNA"/>
</dbReference>
<dbReference type="Proteomes" id="UP001556098">
    <property type="component" value="Unassembled WGS sequence"/>
</dbReference>
<evidence type="ECO:0000313" key="3">
    <source>
        <dbReference type="Proteomes" id="UP001556098"/>
    </source>
</evidence>
<dbReference type="Gene3D" id="3.30.70.1230">
    <property type="entry name" value="Nucleotide cyclase"/>
    <property type="match status" value="1"/>
</dbReference>
<dbReference type="Pfam" id="PF00211">
    <property type="entry name" value="Guanylate_cyc"/>
    <property type="match status" value="1"/>
</dbReference>
<dbReference type="GO" id="GO:0016829">
    <property type="term" value="F:lyase activity"/>
    <property type="evidence" value="ECO:0007669"/>
    <property type="project" value="UniProtKB-KW"/>
</dbReference>
<organism evidence="2 3">
    <name type="scientific">Sulfitobacter sediminis</name>
    <dbReference type="NCBI Taxonomy" id="3234186"/>
    <lineage>
        <taxon>Bacteria</taxon>
        <taxon>Pseudomonadati</taxon>
        <taxon>Pseudomonadota</taxon>
        <taxon>Alphaproteobacteria</taxon>
        <taxon>Rhodobacterales</taxon>
        <taxon>Roseobacteraceae</taxon>
        <taxon>Sulfitobacter</taxon>
    </lineage>
</organism>
<dbReference type="PANTHER" id="PTHR43081:SF19">
    <property type="entry name" value="PH-SENSITIVE ADENYLATE CYCLASE RV1264"/>
    <property type="match status" value="1"/>
</dbReference>
<dbReference type="PROSITE" id="PS50125">
    <property type="entry name" value="GUANYLATE_CYCLASE_2"/>
    <property type="match status" value="1"/>
</dbReference>